<dbReference type="EMBL" id="VLXZ01000002">
    <property type="protein sequence ID" value="TSB47906.1"/>
    <property type="molecule type" value="Genomic_DNA"/>
</dbReference>
<dbReference type="AlphaFoldDB" id="A0A554A2N3"/>
<accession>A0A554A2N3</accession>
<evidence type="ECO:0000256" key="1">
    <source>
        <dbReference type="SAM" id="Phobius"/>
    </source>
</evidence>
<evidence type="ECO:0008006" key="4">
    <source>
        <dbReference type="Google" id="ProtNLM"/>
    </source>
</evidence>
<feature type="transmembrane region" description="Helical" evidence="1">
    <location>
        <begin position="6"/>
        <end position="27"/>
    </location>
</feature>
<evidence type="ECO:0000313" key="3">
    <source>
        <dbReference type="Proteomes" id="UP000318521"/>
    </source>
</evidence>
<dbReference type="OrthoDB" id="2451600at2"/>
<keyword evidence="1" id="KW-1133">Transmembrane helix</keyword>
<keyword evidence="1" id="KW-0812">Transmembrane</keyword>
<evidence type="ECO:0000313" key="2">
    <source>
        <dbReference type="EMBL" id="TSB47906.1"/>
    </source>
</evidence>
<organism evidence="2 3">
    <name type="scientific">Alkalicoccobacillus porphyridii</name>
    <dbReference type="NCBI Taxonomy" id="2597270"/>
    <lineage>
        <taxon>Bacteria</taxon>
        <taxon>Bacillati</taxon>
        <taxon>Bacillota</taxon>
        <taxon>Bacilli</taxon>
        <taxon>Bacillales</taxon>
        <taxon>Bacillaceae</taxon>
        <taxon>Alkalicoccobacillus</taxon>
    </lineage>
</organism>
<protein>
    <recommendedName>
        <fullName evidence="4">DUF4145 domain-containing protein</fullName>
    </recommendedName>
</protein>
<reference evidence="2 3" key="1">
    <citation type="submission" date="2019-07" db="EMBL/GenBank/DDBJ databases">
        <authorList>
            <person name="Park Y.J."/>
            <person name="Jeong S.E."/>
            <person name="Jung H.S."/>
        </authorList>
    </citation>
    <scope>NUCLEOTIDE SEQUENCE [LARGE SCALE GENOMIC DNA]</scope>
    <source>
        <strain evidence="3">P16(2019)</strain>
    </source>
</reference>
<name>A0A554A2N3_9BACI</name>
<keyword evidence="3" id="KW-1185">Reference proteome</keyword>
<gene>
    <name evidence="2" type="ORF">FN960_05210</name>
</gene>
<proteinExistence type="predicted"/>
<dbReference type="RefSeq" id="WP_143847566.1">
    <property type="nucleotide sequence ID" value="NZ_VLXZ01000002.1"/>
</dbReference>
<comment type="caution">
    <text evidence="2">The sequence shown here is derived from an EMBL/GenBank/DDBJ whole genome shotgun (WGS) entry which is preliminary data.</text>
</comment>
<sequence>MNTLEFISSLIHSVIWPTVVFVLVLLFKEHLVQFIYSIRRVSFREVHVDVAERLTEMESSAGGQTRSLNAHEPAEGHVESMIRLTNQVDDIASFSPRAAILYTWSIVESSIYDIIKEQSSLNTGDITLYWKWLKKKKVLDRHTMKLLHNMHQLHEDVATKQGTHEVTPSDARRFCTLAQRIVRAIRERS</sequence>
<keyword evidence="1" id="KW-0472">Membrane</keyword>
<dbReference type="Proteomes" id="UP000318521">
    <property type="component" value="Unassembled WGS sequence"/>
</dbReference>